<reference evidence="2 3" key="1">
    <citation type="journal article" date="2015" name="Genome Announc.">
        <title>Expanding the biotechnology potential of lactobacilli through comparative genomics of 213 strains and associated genera.</title>
        <authorList>
            <person name="Sun Z."/>
            <person name="Harris H.M."/>
            <person name="McCann A."/>
            <person name="Guo C."/>
            <person name="Argimon S."/>
            <person name="Zhang W."/>
            <person name="Yang X."/>
            <person name="Jeffery I.B."/>
            <person name="Cooney J.C."/>
            <person name="Kagawa T.F."/>
            <person name="Liu W."/>
            <person name="Song Y."/>
            <person name="Salvetti E."/>
            <person name="Wrobel A."/>
            <person name="Rasinkangas P."/>
            <person name="Parkhill J."/>
            <person name="Rea M.C."/>
            <person name="O'Sullivan O."/>
            <person name="Ritari J."/>
            <person name="Douillard F.P."/>
            <person name="Paul Ross R."/>
            <person name="Yang R."/>
            <person name="Briner A.E."/>
            <person name="Felis G.E."/>
            <person name="de Vos W.M."/>
            <person name="Barrangou R."/>
            <person name="Klaenhammer T.R."/>
            <person name="Caufield P.W."/>
            <person name="Cui Y."/>
            <person name="Zhang H."/>
            <person name="O'Toole P.W."/>
        </authorList>
    </citation>
    <scope>NUCLEOTIDE SEQUENCE [LARGE SCALE GENOMIC DNA]</scope>
    <source>
        <strain evidence="2 3">DSM 20593</strain>
    </source>
</reference>
<evidence type="ECO:0008006" key="4">
    <source>
        <dbReference type="Google" id="ProtNLM"/>
    </source>
</evidence>
<keyword evidence="1" id="KW-0812">Transmembrane</keyword>
<proteinExistence type="predicted"/>
<feature type="transmembrane region" description="Helical" evidence="1">
    <location>
        <begin position="90"/>
        <end position="112"/>
    </location>
</feature>
<dbReference type="SUPFAM" id="SSF103473">
    <property type="entry name" value="MFS general substrate transporter"/>
    <property type="match status" value="1"/>
</dbReference>
<evidence type="ECO:0000256" key="1">
    <source>
        <dbReference type="SAM" id="Phobius"/>
    </source>
</evidence>
<dbReference type="PATRIC" id="fig|1616.3.peg.639"/>
<dbReference type="InterPro" id="IPR036259">
    <property type="entry name" value="MFS_trans_sf"/>
</dbReference>
<evidence type="ECO:0000313" key="2">
    <source>
        <dbReference type="EMBL" id="KRN75453.1"/>
    </source>
</evidence>
<protein>
    <recommendedName>
        <fullName evidence="4">Major facilitator superfamily (MFS) profile domain-containing protein</fullName>
    </recommendedName>
</protein>
<dbReference type="EMBL" id="JQBP01000002">
    <property type="protein sequence ID" value="KRN75453.1"/>
    <property type="molecule type" value="Genomic_DNA"/>
</dbReference>
<sequence>MYWVVFLSALTGFSTAFFNSPNNAITMSNAPQDKLGVAGAVNALARNVGMITGTTIVTTTLYISMSHQLGRKITTFPVDNPNVFVNGLHFSMFFGMMLVIIAWLLTGYRLILRLKNKI</sequence>
<name>A0A0R2JN72_9LACO</name>
<dbReference type="Proteomes" id="UP000051655">
    <property type="component" value="Unassembled WGS sequence"/>
</dbReference>
<keyword evidence="1" id="KW-1133">Transmembrane helix</keyword>
<comment type="caution">
    <text evidence="2">The sequence shown here is derived from an EMBL/GenBank/DDBJ whole genome shotgun (WGS) entry which is preliminary data.</text>
</comment>
<dbReference type="RefSeq" id="WP_236697723.1">
    <property type="nucleotide sequence ID" value="NZ_JQBP01000002.1"/>
</dbReference>
<gene>
    <name evidence="2" type="ORF">IV73_GL000620</name>
</gene>
<dbReference type="AlphaFoldDB" id="A0A0R2JN72"/>
<organism evidence="2 3">
    <name type="scientific">Weissella kandleri</name>
    <dbReference type="NCBI Taxonomy" id="1616"/>
    <lineage>
        <taxon>Bacteria</taxon>
        <taxon>Bacillati</taxon>
        <taxon>Bacillota</taxon>
        <taxon>Bacilli</taxon>
        <taxon>Lactobacillales</taxon>
        <taxon>Lactobacillaceae</taxon>
        <taxon>Weissella</taxon>
    </lineage>
</organism>
<evidence type="ECO:0000313" key="3">
    <source>
        <dbReference type="Proteomes" id="UP000051655"/>
    </source>
</evidence>
<keyword evidence="3" id="KW-1185">Reference proteome</keyword>
<keyword evidence="1" id="KW-0472">Membrane</keyword>
<dbReference type="STRING" id="1616.IV73_GL000620"/>
<accession>A0A0R2JN72</accession>